<evidence type="ECO:0000313" key="2">
    <source>
        <dbReference type="Proteomes" id="UP000037392"/>
    </source>
</evidence>
<dbReference type="AlphaFoldDB" id="A0A0J9BR53"/>
<protein>
    <recommendedName>
        <fullName evidence="3">HPr domain-containing protein</fullName>
    </recommendedName>
</protein>
<name>A0A0J9BR53_9FIRM</name>
<proteinExistence type="predicted"/>
<dbReference type="OrthoDB" id="2064342at2"/>
<organism evidence="1 2">
    <name type="scientific">[Clostridium] citroniae WAL-19142</name>
    <dbReference type="NCBI Taxonomy" id="742734"/>
    <lineage>
        <taxon>Bacteria</taxon>
        <taxon>Bacillati</taxon>
        <taxon>Bacillota</taxon>
        <taxon>Clostridia</taxon>
        <taxon>Lachnospirales</taxon>
        <taxon>Lachnospiraceae</taxon>
        <taxon>Enterocloster</taxon>
    </lineage>
</organism>
<evidence type="ECO:0008006" key="3">
    <source>
        <dbReference type="Google" id="ProtNLM"/>
    </source>
</evidence>
<reference evidence="1 2" key="1">
    <citation type="submission" date="2011-04" db="EMBL/GenBank/DDBJ databases">
        <title>The Genome Sequence of Clostridium citroniae WAL-19142.</title>
        <authorList>
            <consortium name="The Broad Institute Genome Sequencing Platform"/>
            <person name="Earl A."/>
            <person name="Ward D."/>
            <person name="Feldgarden M."/>
            <person name="Gevers D."/>
            <person name="Warren Y.A."/>
            <person name="Tyrrell K.L."/>
            <person name="Citron D.M."/>
            <person name="Goldstein E.J."/>
            <person name="Daigneault M."/>
            <person name="Allen-Vercoe E."/>
            <person name="Young S.K."/>
            <person name="Zeng Q."/>
            <person name="Gargeya S."/>
            <person name="Fitzgerald M."/>
            <person name="Haas B."/>
            <person name="Abouelleil A."/>
            <person name="Alvarado L."/>
            <person name="Arachchi H.M."/>
            <person name="Berlin A."/>
            <person name="Brown A."/>
            <person name="Chapman S.B."/>
            <person name="Chen Z."/>
            <person name="Dunbar C."/>
            <person name="Freedman E."/>
            <person name="Gearin G."/>
            <person name="Gellesch M."/>
            <person name="Goldberg J."/>
            <person name="Griggs A."/>
            <person name="Gujja S."/>
            <person name="Heilman E.R."/>
            <person name="Heiman D."/>
            <person name="Howarth C."/>
            <person name="Larson L."/>
            <person name="Lui A."/>
            <person name="MacDonald P.J."/>
            <person name="Mehta T."/>
            <person name="Montmayeur A."/>
            <person name="Murphy C."/>
            <person name="Neiman D."/>
            <person name="Pearson M."/>
            <person name="Priest M."/>
            <person name="Roberts A."/>
            <person name="Saif S."/>
            <person name="Shea T."/>
            <person name="Shenoy N."/>
            <person name="Sisk P."/>
            <person name="Stolte C."/>
            <person name="Sykes S."/>
            <person name="White J."/>
            <person name="Yandava C."/>
            <person name="Wortman J."/>
            <person name="Nusbaum C."/>
            <person name="Birren B."/>
        </authorList>
    </citation>
    <scope>NUCLEOTIDE SEQUENCE [LARGE SCALE GENOMIC DNA]</scope>
    <source>
        <strain evidence="1 2">WAL-19142</strain>
    </source>
</reference>
<accession>A0A0J9BR53</accession>
<evidence type="ECO:0000313" key="1">
    <source>
        <dbReference type="EMBL" id="KMW14651.1"/>
    </source>
</evidence>
<gene>
    <name evidence="1" type="ORF">HMPREF9470_04681</name>
</gene>
<dbReference type="EMBL" id="ADLK01000036">
    <property type="protein sequence ID" value="KMW14651.1"/>
    <property type="molecule type" value="Genomic_DNA"/>
</dbReference>
<comment type="caution">
    <text evidence="1">The sequence shown here is derived from an EMBL/GenBank/DDBJ whole genome shotgun (WGS) entry which is preliminary data.</text>
</comment>
<dbReference type="Proteomes" id="UP000037392">
    <property type="component" value="Unassembled WGS sequence"/>
</dbReference>
<dbReference type="PATRIC" id="fig|742734.4.peg.5015"/>
<dbReference type="RefSeq" id="WP_045091914.1">
    <property type="nucleotide sequence ID" value="NZ_KQ235883.1"/>
</dbReference>
<sequence length="77" mass="8759">MITRKLLRTIDEIQQIQRLATVCPEPVGIHSDDGSIIIDAKSYIGMYAVDFRKPICIVTESKEFHQAIRDIGETLQE</sequence>
<dbReference type="GeneID" id="93164375"/>